<dbReference type="EMBL" id="CP046238">
    <property type="protein sequence ID" value="WFD49581.1"/>
    <property type="molecule type" value="Genomic_DNA"/>
</dbReference>
<evidence type="ECO:0000313" key="5">
    <source>
        <dbReference type="Proteomes" id="UP000818624"/>
    </source>
</evidence>
<proteinExistence type="inferred from homology"/>
<protein>
    <recommendedName>
        <fullName evidence="3">SHSP domain-containing protein</fullName>
    </recommendedName>
</protein>
<evidence type="ECO:0000256" key="2">
    <source>
        <dbReference type="SAM" id="MobiDB-lite"/>
    </source>
</evidence>
<feature type="compositionally biased region" description="Basic and acidic residues" evidence="2">
    <location>
        <begin position="235"/>
        <end position="248"/>
    </location>
</feature>
<evidence type="ECO:0000259" key="3">
    <source>
        <dbReference type="PROSITE" id="PS01031"/>
    </source>
</evidence>
<feature type="compositionally biased region" description="Polar residues" evidence="2">
    <location>
        <begin position="24"/>
        <end position="35"/>
    </location>
</feature>
<dbReference type="CDD" id="cd00298">
    <property type="entry name" value="ACD_sHsps_p23-like"/>
    <property type="match status" value="1"/>
</dbReference>
<feature type="compositionally biased region" description="Basic and acidic residues" evidence="2">
    <location>
        <begin position="76"/>
        <end position="87"/>
    </location>
</feature>
<reference evidence="4 5" key="1">
    <citation type="journal article" date="2020" name="Elife">
        <title>Loss of centromere function drives karyotype evolution in closely related Malassezia species.</title>
        <authorList>
            <person name="Sankaranarayanan S.R."/>
            <person name="Ianiri G."/>
            <person name="Coelho M.A."/>
            <person name="Reza M.H."/>
            <person name="Thimmappa B.C."/>
            <person name="Ganguly P."/>
            <person name="Vadnala R.N."/>
            <person name="Sun S."/>
            <person name="Siddharthan R."/>
            <person name="Tellgren-Roth C."/>
            <person name="Dawson T.L."/>
            <person name="Heitman J."/>
            <person name="Sanyal K."/>
        </authorList>
    </citation>
    <scope>NUCLEOTIDE SEQUENCE [LARGE SCALE GENOMIC DNA]</scope>
    <source>
        <strain evidence="4">CBS14141</strain>
    </source>
</reference>
<gene>
    <name evidence="4" type="ORF">GLX27_004264</name>
</gene>
<evidence type="ECO:0000256" key="1">
    <source>
        <dbReference type="PROSITE-ProRule" id="PRU00285"/>
    </source>
</evidence>
<feature type="region of interest" description="Disordered" evidence="2">
    <location>
        <begin position="213"/>
        <end position="297"/>
    </location>
</feature>
<dbReference type="PROSITE" id="PS01031">
    <property type="entry name" value="SHSP"/>
    <property type="match status" value="1"/>
</dbReference>
<dbReference type="SUPFAM" id="SSF49764">
    <property type="entry name" value="HSP20-like chaperones"/>
    <property type="match status" value="1"/>
</dbReference>
<evidence type="ECO:0000313" key="4">
    <source>
        <dbReference type="EMBL" id="WFD49581.1"/>
    </source>
</evidence>
<dbReference type="Proteomes" id="UP000818624">
    <property type="component" value="Chromosome 5"/>
</dbReference>
<comment type="similarity">
    <text evidence="1">Belongs to the small heat shock protein (HSP20) family.</text>
</comment>
<name>A0ABY8EVY2_MALFU</name>
<organism evidence="4 5">
    <name type="scientific">Malassezia furfur</name>
    <name type="common">Pityriasis versicolor infection agent</name>
    <name type="synonym">Pityrosporum furfur</name>
    <dbReference type="NCBI Taxonomy" id="55194"/>
    <lineage>
        <taxon>Eukaryota</taxon>
        <taxon>Fungi</taxon>
        <taxon>Dikarya</taxon>
        <taxon>Basidiomycota</taxon>
        <taxon>Ustilaginomycotina</taxon>
        <taxon>Malasseziomycetes</taxon>
        <taxon>Malasseziales</taxon>
        <taxon>Malasseziaceae</taxon>
        <taxon>Malassezia</taxon>
    </lineage>
</organism>
<keyword evidence="5" id="KW-1185">Reference proteome</keyword>
<feature type="region of interest" description="Disordered" evidence="2">
    <location>
        <begin position="335"/>
        <end position="354"/>
    </location>
</feature>
<dbReference type="InterPro" id="IPR002068">
    <property type="entry name" value="A-crystallin/Hsp20_dom"/>
</dbReference>
<feature type="domain" description="SHSP" evidence="3">
    <location>
        <begin position="347"/>
        <end position="452"/>
    </location>
</feature>
<dbReference type="Gene3D" id="2.60.40.790">
    <property type="match status" value="1"/>
</dbReference>
<feature type="region of interest" description="Disordered" evidence="2">
    <location>
        <begin position="1"/>
        <end position="131"/>
    </location>
</feature>
<feature type="compositionally biased region" description="Low complexity" evidence="2">
    <location>
        <begin position="256"/>
        <end position="281"/>
    </location>
</feature>
<sequence length="462" mass="49471">MAPDADEPGGQHTMHIHAPRPQSAAHTTELLSARQSALAKLTEPSAPPPPAGTTHGSTAHDAAPSDSWRSLLPEGDPARVNRDDTHTPEQSWRCFLSAQSPTSDADSHEMYLGPSGSSDRLPPHTDDDDDAAERLSFGRRADLFVRRSVVTPITIANAHHRLPNMHELETASKDAGERPKVHAFAYNASSDDLYVRPMRPRSIIGVAAFDQLDSAKSPQDTPGAKSERSGAPPKLRLDGDAGEEERAHWPTSSRHAMSPLASPLSCASSAPSAAHSPASDAVGAHDPAAPPSETGLIAPITTHPQALREMGVRSASEGPRSATLPRPHTELGRAAETLDDETPAGGEQVKTSDPRVSMMSTDHLYTLSLHVPGFSLDGITVATKGFNRRTLHIIATRWGHGDGDHFERRITFGADAVMTAIRARFDGEHLHVEIPRRTTRPTRLRDLPSLASLAQGAPHPAC</sequence>
<feature type="region of interest" description="Disordered" evidence="2">
    <location>
        <begin position="309"/>
        <end position="330"/>
    </location>
</feature>
<dbReference type="InterPro" id="IPR008978">
    <property type="entry name" value="HSP20-like_chaperone"/>
</dbReference>
<accession>A0ABY8EVY2</accession>